<protein>
    <submittedName>
        <fullName evidence="5">HTH-type transcriptional regulator UlaR</fullName>
    </submittedName>
</protein>
<dbReference type="PROSITE" id="PS51000">
    <property type="entry name" value="HTH_DEOR_2"/>
    <property type="match status" value="1"/>
</dbReference>
<dbReference type="InterPro" id="IPR018356">
    <property type="entry name" value="Tscrpt_reg_HTH_DeoR_CS"/>
</dbReference>
<dbReference type="InterPro" id="IPR037171">
    <property type="entry name" value="NagB/RpiA_transferase-like"/>
</dbReference>
<organism evidence="5 6">
    <name type="scientific">Methylobrevis pamukkalensis</name>
    <dbReference type="NCBI Taxonomy" id="1439726"/>
    <lineage>
        <taxon>Bacteria</taxon>
        <taxon>Pseudomonadati</taxon>
        <taxon>Pseudomonadota</taxon>
        <taxon>Alphaproteobacteria</taxon>
        <taxon>Hyphomicrobiales</taxon>
        <taxon>Pleomorphomonadaceae</taxon>
        <taxon>Methylobrevis</taxon>
    </lineage>
</organism>
<dbReference type="SMART" id="SM00420">
    <property type="entry name" value="HTH_DEOR"/>
    <property type="match status" value="1"/>
</dbReference>
<comment type="caution">
    <text evidence="5">The sequence shown here is derived from an EMBL/GenBank/DDBJ whole genome shotgun (WGS) entry which is preliminary data.</text>
</comment>
<dbReference type="PANTHER" id="PTHR30363">
    <property type="entry name" value="HTH-TYPE TRANSCRIPTIONAL REGULATOR SRLR-RELATED"/>
    <property type="match status" value="1"/>
</dbReference>
<dbReference type="SUPFAM" id="SSF100950">
    <property type="entry name" value="NagB/RpiA/CoA transferase-like"/>
    <property type="match status" value="1"/>
</dbReference>
<dbReference type="Pfam" id="PF00455">
    <property type="entry name" value="DeoRC"/>
    <property type="match status" value="1"/>
</dbReference>
<gene>
    <name evidence="5" type="primary">ulaR_1</name>
    <name evidence="5" type="ORF">A6302_01377</name>
</gene>
<dbReference type="Proteomes" id="UP000094622">
    <property type="component" value="Unassembled WGS sequence"/>
</dbReference>
<evidence type="ECO:0000259" key="4">
    <source>
        <dbReference type="PROSITE" id="PS51000"/>
    </source>
</evidence>
<dbReference type="SUPFAM" id="SSF46785">
    <property type="entry name" value="Winged helix' DNA-binding domain"/>
    <property type="match status" value="1"/>
</dbReference>
<dbReference type="SMART" id="SM01134">
    <property type="entry name" value="DeoRC"/>
    <property type="match status" value="1"/>
</dbReference>
<keyword evidence="2" id="KW-0238">DNA-binding</keyword>
<dbReference type="PROSITE" id="PS00894">
    <property type="entry name" value="HTH_DEOR_1"/>
    <property type="match status" value="1"/>
</dbReference>
<dbReference type="GO" id="GO:0003700">
    <property type="term" value="F:DNA-binding transcription factor activity"/>
    <property type="evidence" value="ECO:0007669"/>
    <property type="project" value="InterPro"/>
</dbReference>
<name>A0A1E3H4M2_9HYPH</name>
<evidence type="ECO:0000313" key="5">
    <source>
        <dbReference type="EMBL" id="ODN71262.1"/>
    </source>
</evidence>
<dbReference type="InterPro" id="IPR001034">
    <property type="entry name" value="DeoR_HTH"/>
</dbReference>
<evidence type="ECO:0000256" key="1">
    <source>
        <dbReference type="ARBA" id="ARBA00023015"/>
    </source>
</evidence>
<dbReference type="Gene3D" id="1.10.10.10">
    <property type="entry name" value="Winged helix-like DNA-binding domain superfamily/Winged helix DNA-binding domain"/>
    <property type="match status" value="1"/>
</dbReference>
<feature type="domain" description="HTH deoR-type" evidence="4">
    <location>
        <begin position="3"/>
        <end position="58"/>
    </location>
</feature>
<dbReference type="PATRIC" id="fig|1439726.3.peg.1445"/>
<dbReference type="Pfam" id="PF08220">
    <property type="entry name" value="HTH_DeoR"/>
    <property type="match status" value="1"/>
</dbReference>
<keyword evidence="6" id="KW-1185">Reference proteome</keyword>
<accession>A0A1E3H4M2</accession>
<evidence type="ECO:0000313" key="6">
    <source>
        <dbReference type="Proteomes" id="UP000094622"/>
    </source>
</evidence>
<proteinExistence type="predicted"/>
<keyword evidence="3" id="KW-0804">Transcription</keyword>
<evidence type="ECO:0000256" key="2">
    <source>
        <dbReference type="ARBA" id="ARBA00023125"/>
    </source>
</evidence>
<dbReference type="OrthoDB" id="9816363at2"/>
<keyword evidence="1" id="KW-0805">Transcription regulation</keyword>
<reference evidence="5 6" key="1">
    <citation type="submission" date="2016-07" db="EMBL/GenBank/DDBJ databases">
        <title>Draft Genome Sequence of Methylobrevis pamukkalensis PK2.</title>
        <authorList>
            <person name="Vasilenko O.V."/>
            <person name="Doronina N.V."/>
            <person name="Shmareva M.N."/>
            <person name="Tarlachkov S.V."/>
            <person name="Mustakhimov I."/>
            <person name="Trotsenko Y.A."/>
        </authorList>
    </citation>
    <scope>NUCLEOTIDE SEQUENCE [LARGE SCALE GENOMIC DNA]</scope>
    <source>
        <strain evidence="5 6">PK2</strain>
    </source>
</reference>
<dbReference type="AlphaFoldDB" id="A0A1E3H4M2"/>
<sequence length="258" mass="27818">MGGNQRHQKIREALRDRSFVSVKDLVDLLDASPATVRRDIDKLNEAGDVRKVFGGVASTEAGGATERQSAAPFDENRVLAVDAKRAIAREAERLCRDGDSIIIHGGSTCFLFGMRLARRSLRIFTNSMPLAAWLGEHGTCQLMVAGGDLHREPGIIQTMPVEPPAFYGSKFFIGAQGIGPSGVMESHPLLARSVEALLGCTDEVIVLADSRKFAIRARHVVYPLTRIGKLITDDGLADNDAKMLEAAGVEVIIAARGN</sequence>
<dbReference type="InterPro" id="IPR036388">
    <property type="entry name" value="WH-like_DNA-bd_sf"/>
</dbReference>
<dbReference type="RefSeq" id="WP_069306307.1">
    <property type="nucleotide sequence ID" value="NZ_MCRJ01000025.1"/>
</dbReference>
<dbReference type="PRINTS" id="PR00037">
    <property type="entry name" value="HTHLACR"/>
</dbReference>
<dbReference type="EMBL" id="MCRJ01000025">
    <property type="protein sequence ID" value="ODN71262.1"/>
    <property type="molecule type" value="Genomic_DNA"/>
</dbReference>
<dbReference type="GO" id="GO:0003677">
    <property type="term" value="F:DNA binding"/>
    <property type="evidence" value="ECO:0007669"/>
    <property type="project" value="UniProtKB-KW"/>
</dbReference>
<dbReference type="InterPro" id="IPR014036">
    <property type="entry name" value="DeoR-like_C"/>
</dbReference>
<dbReference type="PANTHER" id="PTHR30363:SF55">
    <property type="entry name" value="HTH-TYPE TRANSCRIPTIONAL REGULATOR ULAR"/>
    <property type="match status" value="1"/>
</dbReference>
<evidence type="ECO:0000256" key="3">
    <source>
        <dbReference type="ARBA" id="ARBA00023163"/>
    </source>
</evidence>
<dbReference type="InterPro" id="IPR050313">
    <property type="entry name" value="Carb_Metab_HTH_regulators"/>
</dbReference>
<dbReference type="InterPro" id="IPR036390">
    <property type="entry name" value="WH_DNA-bd_sf"/>
</dbReference>